<evidence type="ECO:0000256" key="1">
    <source>
        <dbReference type="SAM" id="MobiDB-lite"/>
    </source>
</evidence>
<evidence type="ECO:0000313" key="3">
    <source>
        <dbReference type="Proteomes" id="UP001372338"/>
    </source>
</evidence>
<proteinExistence type="predicted"/>
<dbReference type="Proteomes" id="UP001372338">
    <property type="component" value="Unassembled WGS sequence"/>
</dbReference>
<evidence type="ECO:0000313" key="2">
    <source>
        <dbReference type="EMBL" id="KAK7277290.1"/>
    </source>
</evidence>
<dbReference type="EMBL" id="JAYWIO010000003">
    <property type="protein sequence ID" value="KAK7277290.1"/>
    <property type="molecule type" value="Genomic_DNA"/>
</dbReference>
<accession>A0AAN9FPX7</accession>
<comment type="caution">
    <text evidence="2">The sequence shown here is derived from an EMBL/GenBank/DDBJ whole genome shotgun (WGS) entry which is preliminary data.</text>
</comment>
<dbReference type="AlphaFoldDB" id="A0AAN9FPX7"/>
<gene>
    <name evidence="2" type="ORF">RIF29_18441</name>
</gene>
<feature type="region of interest" description="Disordered" evidence="1">
    <location>
        <begin position="1"/>
        <end position="22"/>
    </location>
</feature>
<organism evidence="2 3">
    <name type="scientific">Crotalaria pallida</name>
    <name type="common">Smooth rattlebox</name>
    <name type="synonym">Crotalaria striata</name>
    <dbReference type="NCBI Taxonomy" id="3830"/>
    <lineage>
        <taxon>Eukaryota</taxon>
        <taxon>Viridiplantae</taxon>
        <taxon>Streptophyta</taxon>
        <taxon>Embryophyta</taxon>
        <taxon>Tracheophyta</taxon>
        <taxon>Spermatophyta</taxon>
        <taxon>Magnoliopsida</taxon>
        <taxon>eudicotyledons</taxon>
        <taxon>Gunneridae</taxon>
        <taxon>Pentapetalae</taxon>
        <taxon>rosids</taxon>
        <taxon>fabids</taxon>
        <taxon>Fabales</taxon>
        <taxon>Fabaceae</taxon>
        <taxon>Papilionoideae</taxon>
        <taxon>50 kb inversion clade</taxon>
        <taxon>genistoids sensu lato</taxon>
        <taxon>core genistoids</taxon>
        <taxon>Crotalarieae</taxon>
        <taxon>Crotalaria</taxon>
    </lineage>
</organism>
<keyword evidence="3" id="KW-1185">Reference proteome</keyword>
<name>A0AAN9FPX7_CROPI</name>
<reference evidence="2 3" key="1">
    <citation type="submission" date="2024-01" db="EMBL/GenBank/DDBJ databases">
        <title>The genomes of 5 underutilized Papilionoideae crops provide insights into root nodulation and disease resistanc.</title>
        <authorList>
            <person name="Yuan L."/>
        </authorList>
    </citation>
    <scope>NUCLEOTIDE SEQUENCE [LARGE SCALE GENOMIC DNA]</scope>
    <source>
        <strain evidence="2">ZHUSHIDOU_FW_LH</strain>
        <tissue evidence="2">Leaf</tissue>
    </source>
</reference>
<feature type="region of interest" description="Disordered" evidence="1">
    <location>
        <begin position="73"/>
        <end position="114"/>
    </location>
</feature>
<protein>
    <submittedName>
        <fullName evidence="2">Uncharacterized protein</fullName>
    </submittedName>
</protein>
<sequence>MISVGGGKNKLKKKAEAEASMVPMTWEEKRELAQKEEEGLMKDIEEFNTWVDMIETLNDQQLMEYVKNHQVDSKIPNGPKIKNKVQRKIQGVGKSKSSSSGIMTSVWKFHKENK</sequence>